<evidence type="ECO:0000256" key="6">
    <source>
        <dbReference type="ARBA" id="ARBA00023004"/>
    </source>
</evidence>
<organism evidence="10 11">
    <name type="scientific">Actinotalea lenta</name>
    <dbReference type="NCBI Taxonomy" id="3064654"/>
    <lineage>
        <taxon>Bacteria</taxon>
        <taxon>Bacillati</taxon>
        <taxon>Actinomycetota</taxon>
        <taxon>Actinomycetes</taxon>
        <taxon>Micrococcales</taxon>
        <taxon>Cellulomonadaceae</taxon>
        <taxon>Actinotalea</taxon>
    </lineage>
</organism>
<dbReference type="InterPro" id="IPR015422">
    <property type="entry name" value="PyrdxlP-dep_Trfase_small"/>
</dbReference>
<dbReference type="PANTHER" id="PTHR11601">
    <property type="entry name" value="CYSTEINE DESULFURYLASE FAMILY MEMBER"/>
    <property type="match status" value="1"/>
</dbReference>
<evidence type="ECO:0000256" key="1">
    <source>
        <dbReference type="ARBA" id="ARBA00001933"/>
    </source>
</evidence>
<keyword evidence="4" id="KW-0479">Metal-binding</keyword>
<comment type="catalytic activity">
    <reaction evidence="8">
        <text>(sulfur carrier)-H + L-cysteine = (sulfur carrier)-SH + L-alanine</text>
        <dbReference type="Rhea" id="RHEA:43892"/>
        <dbReference type="Rhea" id="RHEA-COMP:14737"/>
        <dbReference type="Rhea" id="RHEA-COMP:14739"/>
        <dbReference type="ChEBI" id="CHEBI:29917"/>
        <dbReference type="ChEBI" id="CHEBI:35235"/>
        <dbReference type="ChEBI" id="CHEBI:57972"/>
        <dbReference type="ChEBI" id="CHEBI:64428"/>
        <dbReference type="EC" id="2.8.1.7"/>
    </reaction>
</comment>
<dbReference type="Pfam" id="PF00266">
    <property type="entry name" value="Aminotran_5"/>
    <property type="match status" value="1"/>
</dbReference>
<dbReference type="InterPro" id="IPR016454">
    <property type="entry name" value="Cysteine_dSase"/>
</dbReference>
<evidence type="ECO:0000259" key="9">
    <source>
        <dbReference type="Pfam" id="PF00266"/>
    </source>
</evidence>
<keyword evidence="5" id="KW-0663">Pyridoxal phosphate</keyword>
<keyword evidence="7" id="KW-0411">Iron-sulfur</keyword>
<name>A0ABT9DBI7_9CELL</name>
<dbReference type="PANTHER" id="PTHR11601:SF34">
    <property type="entry name" value="CYSTEINE DESULFURASE"/>
    <property type="match status" value="1"/>
</dbReference>
<dbReference type="InterPro" id="IPR015421">
    <property type="entry name" value="PyrdxlP-dep_Trfase_major"/>
</dbReference>
<evidence type="ECO:0000313" key="10">
    <source>
        <dbReference type="EMBL" id="MDO8108245.1"/>
    </source>
</evidence>
<protein>
    <submittedName>
        <fullName evidence="10">Cysteine desulfurase family protein</fullName>
    </submittedName>
</protein>
<evidence type="ECO:0000256" key="4">
    <source>
        <dbReference type="ARBA" id="ARBA00022723"/>
    </source>
</evidence>
<dbReference type="EMBL" id="JAUQYP010000001">
    <property type="protein sequence ID" value="MDO8108245.1"/>
    <property type="molecule type" value="Genomic_DNA"/>
</dbReference>
<evidence type="ECO:0000256" key="7">
    <source>
        <dbReference type="ARBA" id="ARBA00023014"/>
    </source>
</evidence>
<accession>A0ABT9DBI7</accession>
<dbReference type="PIRSF" id="PIRSF005572">
    <property type="entry name" value="NifS"/>
    <property type="match status" value="1"/>
</dbReference>
<keyword evidence="3" id="KW-0808">Transferase</keyword>
<dbReference type="Gene3D" id="1.10.260.50">
    <property type="match status" value="1"/>
</dbReference>
<comment type="similarity">
    <text evidence="2">Belongs to the class-V pyridoxal-phosphate-dependent aminotransferase family. NifS/IscS subfamily.</text>
</comment>
<dbReference type="SUPFAM" id="SSF53383">
    <property type="entry name" value="PLP-dependent transferases"/>
    <property type="match status" value="1"/>
</dbReference>
<evidence type="ECO:0000256" key="8">
    <source>
        <dbReference type="ARBA" id="ARBA00050776"/>
    </source>
</evidence>
<dbReference type="Gene3D" id="3.40.640.10">
    <property type="entry name" value="Type I PLP-dependent aspartate aminotransferase-like (Major domain)"/>
    <property type="match status" value="1"/>
</dbReference>
<comment type="cofactor">
    <cofactor evidence="1">
        <name>pyridoxal 5'-phosphate</name>
        <dbReference type="ChEBI" id="CHEBI:597326"/>
    </cofactor>
</comment>
<dbReference type="InterPro" id="IPR015424">
    <property type="entry name" value="PyrdxlP-dep_Trfase"/>
</dbReference>
<comment type="caution">
    <text evidence="10">The sequence shown here is derived from an EMBL/GenBank/DDBJ whole genome shotgun (WGS) entry which is preliminary data.</text>
</comment>
<dbReference type="InterPro" id="IPR000192">
    <property type="entry name" value="Aminotrans_V_dom"/>
</dbReference>
<keyword evidence="11" id="KW-1185">Reference proteome</keyword>
<evidence type="ECO:0000256" key="5">
    <source>
        <dbReference type="ARBA" id="ARBA00022898"/>
    </source>
</evidence>
<dbReference type="Proteomes" id="UP001232536">
    <property type="component" value="Unassembled WGS sequence"/>
</dbReference>
<proteinExistence type="inferred from homology"/>
<gene>
    <name evidence="10" type="ORF">Q6348_13675</name>
</gene>
<feature type="domain" description="Aminotransferase class V" evidence="9">
    <location>
        <begin position="4"/>
        <end position="373"/>
    </location>
</feature>
<evidence type="ECO:0000256" key="3">
    <source>
        <dbReference type="ARBA" id="ARBA00022679"/>
    </source>
</evidence>
<dbReference type="RefSeq" id="WP_304601828.1">
    <property type="nucleotide sequence ID" value="NZ_JAUQYO010000001.1"/>
</dbReference>
<dbReference type="Gene3D" id="3.90.1150.10">
    <property type="entry name" value="Aspartate Aminotransferase, domain 1"/>
    <property type="match status" value="1"/>
</dbReference>
<sequence length="390" mass="40272">MTRYLDHAATTPIHPQVAEAMAARLGVVGNPSSVHAAGREARRVVEESRERLAAAVGAHPTEVVWTSGGTEADNLAIKGLWWARHAADPRRTRVLVSAVEHHAVLDPARWLASQGAEVVELPVHDDGRLDLAALDAELAAHGDRVAVVSVMWANNEIGTIQPVADVVARAHAWGVPVHTDAVQAVGHLPVDLAAVRADAVSLTAHKLGGPVGVGALVVRRGLDLVPVLHGGGQERSVRSGTLDVVGVAGFALAAELAVSDLPAQTARLAGLRDALLAGVRDLVPDAVLRGPDPASGLRVPHNLHLTFPGCEGDSLIYLMDSHGVACSTGSACTAGVAQPSHVLLACGVEEVDARGALRFSFGRTSTPGDVEAVLAALPDVVTRARAAGMA</sequence>
<evidence type="ECO:0000256" key="2">
    <source>
        <dbReference type="ARBA" id="ARBA00006490"/>
    </source>
</evidence>
<reference evidence="10 11" key="1">
    <citation type="submission" date="2023-07" db="EMBL/GenBank/DDBJ databases">
        <title>Description of novel actinomycetes strains, isolated from tidal flat sediment.</title>
        <authorList>
            <person name="Lu C."/>
        </authorList>
    </citation>
    <scope>NUCLEOTIDE SEQUENCE [LARGE SCALE GENOMIC DNA]</scope>
    <source>
        <strain evidence="10 11">SYSU T00b441</strain>
    </source>
</reference>
<keyword evidence="6" id="KW-0408">Iron</keyword>
<evidence type="ECO:0000313" key="11">
    <source>
        <dbReference type="Proteomes" id="UP001232536"/>
    </source>
</evidence>